<evidence type="ECO:0000256" key="3">
    <source>
        <dbReference type="ARBA" id="ARBA00022989"/>
    </source>
</evidence>
<dbReference type="Proteomes" id="UP001156706">
    <property type="component" value="Unassembled WGS sequence"/>
</dbReference>
<evidence type="ECO:0000256" key="5">
    <source>
        <dbReference type="SAM" id="Phobius"/>
    </source>
</evidence>
<evidence type="ECO:0000256" key="4">
    <source>
        <dbReference type="ARBA" id="ARBA00023136"/>
    </source>
</evidence>
<dbReference type="EMBL" id="BSOG01000001">
    <property type="protein sequence ID" value="GLR12000.1"/>
    <property type="molecule type" value="Genomic_DNA"/>
</dbReference>
<dbReference type="PIRSF" id="PIRSF015380">
    <property type="entry name" value="Site-sp_rcmb"/>
    <property type="match status" value="1"/>
</dbReference>
<dbReference type="Pfam" id="PF10136">
    <property type="entry name" value="SpecificRecomb"/>
    <property type="match status" value="1"/>
</dbReference>
<proteinExistence type="predicted"/>
<protein>
    <submittedName>
        <fullName evidence="6">Recombinase</fullName>
    </submittedName>
</protein>
<gene>
    <name evidence="6" type="ORF">GCM10007907_07900</name>
</gene>
<evidence type="ECO:0000256" key="1">
    <source>
        <dbReference type="ARBA" id="ARBA00004141"/>
    </source>
</evidence>
<feature type="transmembrane region" description="Helical" evidence="5">
    <location>
        <begin position="342"/>
        <end position="363"/>
    </location>
</feature>
<feature type="transmembrane region" description="Helical" evidence="5">
    <location>
        <begin position="375"/>
        <end position="397"/>
    </location>
</feature>
<comment type="caution">
    <text evidence="6">The sequence shown here is derived from an EMBL/GenBank/DDBJ whole genome shotgun (WGS) entry which is preliminary data.</text>
</comment>
<feature type="transmembrane region" description="Helical" evidence="5">
    <location>
        <begin position="486"/>
        <end position="508"/>
    </location>
</feature>
<evidence type="ECO:0000256" key="2">
    <source>
        <dbReference type="ARBA" id="ARBA00022692"/>
    </source>
</evidence>
<organism evidence="6 7">
    <name type="scientific">Chitinimonas prasina</name>
    <dbReference type="NCBI Taxonomy" id="1434937"/>
    <lineage>
        <taxon>Bacteria</taxon>
        <taxon>Pseudomonadati</taxon>
        <taxon>Pseudomonadota</taxon>
        <taxon>Betaproteobacteria</taxon>
        <taxon>Neisseriales</taxon>
        <taxon>Chitinibacteraceae</taxon>
        <taxon>Chitinimonas</taxon>
    </lineage>
</organism>
<comment type="subcellular location">
    <subcellularLocation>
        <location evidence="1">Membrane</location>
        <topology evidence="1">Multi-pass membrane protein</topology>
    </subcellularLocation>
</comment>
<reference evidence="7" key="1">
    <citation type="journal article" date="2019" name="Int. J. Syst. Evol. Microbiol.">
        <title>The Global Catalogue of Microorganisms (GCM) 10K type strain sequencing project: providing services to taxonomists for standard genome sequencing and annotation.</title>
        <authorList>
            <consortium name="The Broad Institute Genomics Platform"/>
            <consortium name="The Broad Institute Genome Sequencing Center for Infectious Disease"/>
            <person name="Wu L."/>
            <person name="Ma J."/>
        </authorList>
    </citation>
    <scope>NUCLEOTIDE SEQUENCE [LARGE SCALE GENOMIC DNA]</scope>
    <source>
        <strain evidence="7">NBRC 110044</strain>
    </source>
</reference>
<dbReference type="RefSeq" id="WP_284195140.1">
    <property type="nucleotide sequence ID" value="NZ_BSOG01000001.1"/>
</dbReference>
<name>A0ABQ5YAM5_9NEIS</name>
<dbReference type="InterPro" id="IPR011385">
    <property type="entry name" value="Site-sp_rcmbase"/>
</dbReference>
<evidence type="ECO:0000313" key="6">
    <source>
        <dbReference type="EMBL" id="GLR12000.1"/>
    </source>
</evidence>
<dbReference type="Gene3D" id="1.20.1080.10">
    <property type="entry name" value="Glycerol uptake facilitator protein"/>
    <property type="match status" value="1"/>
</dbReference>
<feature type="transmembrane region" description="Helical" evidence="5">
    <location>
        <begin position="554"/>
        <end position="572"/>
    </location>
</feature>
<evidence type="ECO:0000313" key="7">
    <source>
        <dbReference type="Proteomes" id="UP001156706"/>
    </source>
</evidence>
<keyword evidence="2 5" id="KW-0812">Transmembrane</keyword>
<sequence>MTQNASLESALQRITATQDATPDAMADLIAAIRPRRADDGEYAVNVLRSLAFLLSQRPEFRRGLRDYLMRLIGTRRQLHLYTDTGILSNEGVWSAFRRRLGEKLLPGEYRDGYLKDVFGQVFARKDDHLWVGAVPDAVWLEVWQAMQFGEGQHERDARNTRLELLEAAQVLSYRISAIGLEPELVRNHPAIEQFESPFLTQNVALRDYLERYKACLVDPTVAHEDDSHVRILLSQCEEIIGKLRKTAAQEGVSVSLTYLMVRLQQHLARLRLVLDLLAPEQAQQLPERAVRFFKVLVEADNRKTSLRDLFATNTDLLALQITEHAGRTGEHYIASNRSEWKAMAKSAMGAGLIVGFMALLKILTTKLKLAPLIEAFAFSMNYSLGFMLVHVLHFTIATKQPAMTAARIAATIEQHGVGGKNRLDALVDLIEAVARTQFVAILGNVGVAIPTAFAIALTVKYGLGEVWVTPEKALHLLHDLDPIRSLALPHAAIAGCCLFLSGLISGYYDNKAVYNRIPERLLQLRWPRRLFGFPRWQRICTYIENNLGALAGNFFFGIMLGSMGTLGFLLGLPLDIRHITFSSAYLAYAAVALDFQLGWQLWTMSIVGIALIGLTNLAVSFSLALFVALRSRRIRFVDGSALVLRLLQRFLRSPQRFFIAPKDAPAMTAAQPTQAG</sequence>
<keyword evidence="3 5" id="KW-1133">Transmembrane helix</keyword>
<keyword evidence="4 5" id="KW-0472">Membrane</keyword>
<accession>A0ABQ5YAM5</accession>
<dbReference type="InterPro" id="IPR023271">
    <property type="entry name" value="Aquaporin-like"/>
</dbReference>
<keyword evidence="7" id="KW-1185">Reference proteome</keyword>
<feature type="transmembrane region" description="Helical" evidence="5">
    <location>
        <begin position="608"/>
        <end position="629"/>
    </location>
</feature>